<dbReference type="RefSeq" id="WP_068617096.1">
    <property type="nucleotide sequence ID" value="NZ_CP016268.1"/>
</dbReference>
<keyword evidence="1" id="KW-0472">Membrane</keyword>
<dbReference type="AlphaFoldDB" id="A0A193LI80"/>
<dbReference type="KEGG" id="woc:BA177_13630"/>
<reference evidence="2 3" key="1">
    <citation type="submission" date="2016-06" db="EMBL/GenBank/DDBJ databases">
        <title>Complete genome sequence of a deep-branching marine Gamma Proteobacterium Woeseia oceani type strain XK5.</title>
        <authorList>
            <person name="Mu D."/>
            <person name="Du Z."/>
        </authorList>
    </citation>
    <scope>NUCLEOTIDE SEQUENCE [LARGE SCALE GENOMIC DNA]</scope>
    <source>
        <strain evidence="2 3">XK5</strain>
    </source>
</reference>
<evidence type="ECO:0000313" key="3">
    <source>
        <dbReference type="Proteomes" id="UP000092695"/>
    </source>
</evidence>
<proteinExistence type="predicted"/>
<accession>A0A193LI80</accession>
<dbReference type="Proteomes" id="UP000092695">
    <property type="component" value="Chromosome"/>
</dbReference>
<gene>
    <name evidence="2" type="ORF">BA177_13630</name>
</gene>
<feature type="transmembrane region" description="Helical" evidence="1">
    <location>
        <begin position="27"/>
        <end position="45"/>
    </location>
</feature>
<evidence type="ECO:0000313" key="2">
    <source>
        <dbReference type="EMBL" id="ANO52099.1"/>
    </source>
</evidence>
<dbReference type="OrthoDB" id="9151209at2"/>
<sequence>MSSRYPLKEKCNELLARVDALTIRERVLVLITVLALCGTAWHLLLMQPLLQQAAKARQDIAETQARIELANASLQDQVLQLSQIDSTNQSRFALIKQRIDALDRELSEYSGKLIDPGEMAFVLESVLKGQSNLRLKRIRNLGAEALTADDQNSAVILYRHGLEIEVEGSYLDCLAYLEKIEALPWRFYWQFLELDVVEYPRNRIRIEVSTLSLDEEWIGA</sequence>
<organism evidence="2 3">
    <name type="scientific">Woeseia oceani</name>
    <dbReference type="NCBI Taxonomy" id="1548547"/>
    <lineage>
        <taxon>Bacteria</taxon>
        <taxon>Pseudomonadati</taxon>
        <taxon>Pseudomonadota</taxon>
        <taxon>Gammaproteobacteria</taxon>
        <taxon>Woeseiales</taxon>
        <taxon>Woeseiaceae</taxon>
        <taxon>Woeseia</taxon>
    </lineage>
</organism>
<dbReference type="EMBL" id="CP016268">
    <property type="protein sequence ID" value="ANO52099.1"/>
    <property type="molecule type" value="Genomic_DNA"/>
</dbReference>
<keyword evidence="3" id="KW-1185">Reference proteome</keyword>
<keyword evidence="1" id="KW-0812">Transmembrane</keyword>
<protein>
    <recommendedName>
        <fullName evidence="4">MSHA biogenesis protein MshJ</fullName>
    </recommendedName>
</protein>
<evidence type="ECO:0008006" key="4">
    <source>
        <dbReference type="Google" id="ProtNLM"/>
    </source>
</evidence>
<dbReference type="STRING" id="1548547.BA177_13630"/>
<keyword evidence="1" id="KW-1133">Transmembrane helix</keyword>
<evidence type="ECO:0000256" key="1">
    <source>
        <dbReference type="SAM" id="Phobius"/>
    </source>
</evidence>
<name>A0A193LI80_9GAMM</name>